<evidence type="ECO:0000313" key="2">
    <source>
        <dbReference type="EMBL" id="CAA9484511.1"/>
    </source>
</evidence>
<feature type="compositionally biased region" description="Basic residues" evidence="1">
    <location>
        <begin position="112"/>
        <end position="126"/>
    </location>
</feature>
<feature type="compositionally biased region" description="Basic and acidic residues" evidence="1">
    <location>
        <begin position="39"/>
        <end position="60"/>
    </location>
</feature>
<reference evidence="2" key="1">
    <citation type="submission" date="2020-02" db="EMBL/GenBank/DDBJ databases">
        <authorList>
            <person name="Meier V. D."/>
        </authorList>
    </citation>
    <scope>NUCLEOTIDE SEQUENCE</scope>
    <source>
        <strain evidence="2">AVDCRST_MAG12</strain>
    </source>
</reference>
<gene>
    <name evidence="2" type="ORF">AVDCRST_MAG12-1717</name>
</gene>
<feature type="compositionally biased region" description="Basic and acidic residues" evidence="1">
    <location>
        <begin position="97"/>
        <end position="106"/>
    </location>
</feature>
<sequence>GPHDLVPARAGGARRRHGRLDAVRRELPASHRRRRTRGGRGDLLCRRHDSTRGPDARPERGPAPPRRRRERAVVGVDGRAARGVLRVRLRHPHPQAGRRDDGRPDPDGPGPRLHRHRPLRPLPRRRPGGDTFTPPGRHPHRSRRLLCPEVL</sequence>
<protein>
    <submittedName>
        <fullName evidence="2">Uncharacterized protein</fullName>
    </submittedName>
</protein>
<feature type="non-terminal residue" evidence="2">
    <location>
        <position position="151"/>
    </location>
</feature>
<feature type="region of interest" description="Disordered" evidence="1">
    <location>
        <begin position="1"/>
        <end position="151"/>
    </location>
</feature>
<feature type="compositionally biased region" description="Low complexity" evidence="1">
    <location>
        <begin position="73"/>
        <end position="84"/>
    </location>
</feature>
<feature type="non-terminal residue" evidence="2">
    <location>
        <position position="1"/>
    </location>
</feature>
<evidence type="ECO:0000256" key="1">
    <source>
        <dbReference type="SAM" id="MobiDB-lite"/>
    </source>
</evidence>
<feature type="compositionally biased region" description="Basic and acidic residues" evidence="1">
    <location>
        <begin position="19"/>
        <end position="29"/>
    </location>
</feature>
<proteinExistence type="predicted"/>
<dbReference type="AlphaFoldDB" id="A0A6J4RXP7"/>
<name>A0A6J4RXP7_9ACTN</name>
<dbReference type="EMBL" id="CADCVK010000264">
    <property type="protein sequence ID" value="CAA9484511.1"/>
    <property type="molecule type" value="Genomic_DNA"/>
</dbReference>
<organism evidence="2">
    <name type="scientific">uncultured Rubrobacteraceae bacterium</name>
    <dbReference type="NCBI Taxonomy" id="349277"/>
    <lineage>
        <taxon>Bacteria</taxon>
        <taxon>Bacillati</taxon>
        <taxon>Actinomycetota</taxon>
        <taxon>Rubrobacteria</taxon>
        <taxon>Rubrobacterales</taxon>
        <taxon>Rubrobacteraceae</taxon>
        <taxon>environmental samples</taxon>
    </lineage>
</organism>
<accession>A0A6J4RXP7</accession>